<evidence type="ECO:0000313" key="1">
    <source>
        <dbReference type="EMBL" id="KAG6943039.1"/>
    </source>
</evidence>
<dbReference type="AlphaFoldDB" id="A0A8J5M126"/>
<dbReference type="EMBL" id="JAENGY010002862">
    <property type="protein sequence ID" value="KAG6943039.1"/>
    <property type="molecule type" value="Genomic_DNA"/>
</dbReference>
<sequence>MAEARIALDCAEECRYMHDNNFTTKAGKLRLSSVPLTIGGKAVNPSPIDAGRAQMYVDSRKGWLSREDGAEQVEQHYATLHLLQLLSDESLEHNWDSPSWSEKEILTIRRKMLRDCKGFFETGWLCVHILATLAINDESPPWLLKSLPYLAVHEKRRKKTKRRARRPILRWERGQELHRSDKSMGGERREVLLSRRVRPRSCARCRARYIEELAEILNYTYRAKYDFIQ</sequence>
<reference evidence="1" key="1">
    <citation type="submission" date="2021-01" db="EMBL/GenBank/DDBJ databases">
        <title>Phytophthora aleatoria, a newly-described species from Pinus radiata is distinct from Phytophthora cactorum isolates based on comparative genomics.</title>
        <authorList>
            <person name="Mcdougal R."/>
            <person name="Panda P."/>
            <person name="Williams N."/>
            <person name="Studholme D.J."/>
        </authorList>
    </citation>
    <scope>NUCLEOTIDE SEQUENCE</scope>
    <source>
        <strain evidence="1">NZFS 4037</strain>
    </source>
</reference>
<keyword evidence="2" id="KW-1185">Reference proteome</keyword>
<comment type="caution">
    <text evidence="1">The sequence shown here is derived from an EMBL/GenBank/DDBJ whole genome shotgun (WGS) entry which is preliminary data.</text>
</comment>
<name>A0A8J5M126_9STRA</name>
<organism evidence="1 2">
    <name type="scientific">Phytophthora aleatoria</name>
    <dbReference type="NCBI Taxonomy" id="2496075"/>
    <lineage>
        <taxon>Eukaryota</taxon>
        <taxon>Sar</taxon>
        <taxon>Stramenopiles</taxon>
        <taxon>Oomycota</taxon>
        <taxon>Peronosporomycetes</taxon>
        <taxon>Peronosporales</taxon>
        <taxon>Peronosporaceae</taxon>
        <taxon>Phytophthora</taxon>
    </lineage>
</organism>
<dbReference type="Proteomes" id="UP000709295">
    <property type="component" value="Unassembled WGS sequence"/>
</dbReference>
<protein>
    <submittedName>
        <fullName evidence="1">Uncharacterized protein</fullName>
    </submittedName>
</protein>
<evidence type="ECO:0000313" key="2">
    <source>
        <dbReference type="Proteomes" id="UP000709295"/>
    </source>
</evidence>
<proteinExistence type="predicted"/>
<gene>
    <name evidence="1" type="ORF">JG688_00017806</name>
</gene>
<accession>A0A8J5M126</accession>